<evidence type="ECO:0000256" key="5">
    <source>
        <dbReference type="ARBA" id="ARBA00023242"/>
    </source>
</evidence>
<dbReference type="Gene3D" id="3.30.450.20">
    <property type="entry name" value="PAS domain"/>
    <property type="match status" value="1"/>
</dbReference>
<dbReference type="SMART" id="SM00353">
    <property type="entry name" value="HLH"/>
    <property type="match status" value="1"/>
</dbReference>
<organism evidence="8 9">
    <name type="scientific">Poecilia mexicana</name>
    <dbReference type="NCBI Taxonomy" id="48701"/>
    <lineage>
        <taxon>Eukaryota</taxon>
        <taxon>Metazoa</taxon>
        <taxon>Chordata</taxon>
        <taxon>Craniata</taxon>
        <taxon>Vertebrata</taxon>
        <taxon>Euteleostomi</taxon>
        <taxon>Actinopterygii</taxon>
        <taxon>Neopterygii</taxon>
        <taxon>Teleostei</taxon>
        <taxon>Neoteleostei</taxon>
        <taxon>Acanthomorphata</taxon>
        <taxon>Ovalentaria</taxon>
        <taxon>Atherinomorphae</taxon>
        <taxon>Cyprinodontiformes</taxon>
        <taxon>Poeciliidae</taxon>
        <taxon>Poeciliinae</taxon>
        <taxon>Poecilia</taxon>
    </lineage>
</organism>
<feature type="domain" description="PAS" evidence="6">
    <location>
        <begin position="119"/>
        <end position="183"/>
    </location>
</feature>
<dbReference type="CDD" id="cd00130">
    <property type="entry name" value="PAS"/>
    <property type="match status" value="1"/>
</dbReference>
<keyword evidence="9" id="KW-1185">Reference proteome</keyword>
<comment type="subcellular location">
    <subcellularLocation>
        <location evidence="1">Nucleus</location>
    </subcellularLocation>
</comment>
<evidence type="ECO:0000259" key="7">
    <source>
        <dbReference type="PROSITE" id="PS50888"/>
    </source>
</evidence>
<dbReference type="GO" id="GO:0000977">
    <property type="term" value="F:RNA polymerase II transcription regulatory region sequence-specific DNA binding"/>
    <property type="evidence" value="ECO:0007669"/>
    <property type="project" value="TreeGrafter"/>
</dbReference>
<evidence type="ECO:0000256" key="1">
    <source>
        <dbReference type="ARBA" id="ARBA00004123"/>
    </source>
</evidence>
<dbReference type="Pfam" id="PF00989">
    <property type="entry name" value="PAS"/>
    <property type="match status" value="1"/>
</dbReference>
<dbReference type="PANTHER" id="PTHR23043">
    <property type="entry name" value="HYPOXIA-INDUCIBLE FACTOR 1 ALPHA"/>
    <property type="match status" value="1"/>
</dbReference>
<proteinExistence type="predicted"/>
<dbReference type="SUPFAM" id="SSF55785">
    <property type="entry name" value="PYP-like sensor domain (PAS domain)"/>
    <property type="match status" value="1"/>
</dbReference>
<dbReference type="FunFam" id="4.10.280.10:FF:000083">
    <property type="entry name" value="Neuronal PAS domain protein 1"/>
    <property type="match status" value="1"/>
</dbReference>
<reference evidence="8" key="1">
    <citation type="submission" date="2025-08" db="UniProtKB">
        <authorList>
            <consortium name="Ensembl"/>
        </authorList>
    </citation>
    <scope>IDENTIFICATION</scope>
</reference>
<sequence length="269" mass="29848">RLEEKPSFHKDEQITFHQMTHLQNLRKEKSRNAARSRRGKENFEFFELAKMLPLPGAITSQLDKASVIRLTISYLHMRTFASQGDPPWSPLLEGDNNCSKGKLETKKPRLIPDSVVLQLQSLDGFVFVVSQEGRFLYISETVSIYLGLSQVELTGSSVFDYIHPADHVEMAERLGIKPHLRAEAGCHMAPDSASSAASTSSLAGTPEPGTFCGLLNGTPCAFSCAWRCVCLFIKDCLRGRGCVRQRLEAAEVVWLLEAVICLIICCSCL</sequence>
<dbReference type="AlphaFoldDB" id="A0A3B3YNF4"/>
<dbReference type="CDD" id="cd19731">
    <property type="entry name" value="bHLH-PAS_NPAS1_PASD5"/>
    <property type="match status" value="1"/>
</dbReference>
<accession>A0A3B3YNF4</accession>
<keyword evidence="2" id="KW-0677">Repeat</keyword>
<dbReference type="SUPFAM" id="SSF47459">
    <property type="entry name" value="HLH, helix-loop-helix DNA-binding domain"/>
    <property type="match status" value="1"/>
</dbReference>
<dbReference type="GO" id="GO:0005634">
    <property type="term" value="C:nucleus"/>
    <property type="evidence" value="ECO:0007669"/>
    <property type="project" value="UniProtKB-SubCell"/>
</dbReference>
<dbReference type="NCBIfam" id="TIGR00229">
    <property type="entry name" value="sensory_box"/>
    <property type="match status" value="1"/>
</dbReference>
<dbReference type="GO" id="GO:0046983">
    <property type="term" value="F:protein dimerization activity"/>
    <property type="evidence" value="ECO:0007669"/>
    <property type="project" value="InterPro"/>
</dbReference>
<dbReference type="PANTHER" id="PTHR23043:SF25">
    <property type="entry name" value="NEURONAL PAS DOMAIN-CONTAINING PROTEIN 1"/>
    <property type="match status" value="1"/>
</dbReference>
<evidence type="ECO:0000313" key="9">
    <source>
        <dbReference type="Proteomes" id="UP000261480"/>
    </source>
</evidence>
<dbReference type="Ensembl" id="ENSPMET00000019070.1">
    <property type="protein sequence ID" value="ENSPMEP00000028683.1"/>
    <property type="gene ID" value="ENSPMEG00000013968.1"/>
</dbReference>
<dbReference type="SMART" id="SM00091">
    <property type="entry name" value="PAS"/>
    <property type="match status" value="1"/>
</dbReference>
<dbReference type="InterPro" id="IPR013767">
    <property type="entry name" value="PAS_fold"/>
</dbReference>
<dbReference type="PROSITE" id="PS50112">
    <property type="entry name" value="PAS"/>
    <property type="match status" value="1"/>
</dbReference>
<dbReference type="InterPro" id="IPR035965">
    <property type="entry name" value="PAS-like_dom_sf"/>
</dbReference>
<dbReference type="InterPro" id="IPR000014">
    <property type="entry name" value="PAS"/>
</dbReference>
<dbReference type="Pfam" id="PF23171">
    <property type="entry name" value="bHLH_HIF1A"/>
    <property type="match status" value="1"/>
</dbReference>
<evidence type="ECO:0000256" key="2">
    <source>
        <dbReference type="ARBA" id="ARBA00022737"/>
    </source>
</evidence>
<evidence type="ECO:0000256" key="4">
    <source>
        <dbReference type="ARBA" id="ARBA00023163"/>
    </source>
</evidence>
<dbReference type="GO" id="GO:0000981">
    <property type="term" value="F:DNA-binding transcription factor activity, RNA polymerase II-specific"/>
    <property type="evidence" value="ECO:0007669"/>
    <property type="project" value="TreeGrafter"/>
</dbReference>
<feature type="domain" description="BHLH" evidence="7">
    <location>
        <begin position="25"/>
        <end position="78"/>
    </location>
</feature>
<dbReference type="InterPro" id="IPR036638">
    <property type="entry name" value="HLH_DNA-bd_sf"/>
</dbReference>
<keyword evidence="5" id="KW-0539">Nucleus</keyword>
<dbReference type="InterPro" id="IPR011598">
    <property type="entry name" value="bHLH_dom"/>
</dbReference>
<name>A0A3B3YNF4_9TELE</name>
<protein>
    <submittedName>
        <fullName evidence="8">Uncharacterized protein</fullName>
    </submittedName>
</protein>
<keyword evidence="3" id="KW-0805">Transcription regulation</keyword>
<evidence type="ECO:0000313" key="8">
    <source>
        <dbReference type="Ensembl" id="ENSPMEP00000028683.1"/>
    </source>
</evidence>
<keyword evidence="4" id="KW-0804">Transcription</keyword>
<evidence type="ECO:0000256" key="3">
    <source>
        <dbReference type="ARBA" id="ARBA00023015"/>
    </source>
</evidence>
<dbReference type="Proteomes" id="UP000261480">
    <property type="component" value="Unplaced"/>
</dbReference>
<dbReference type="Gene3D" id="4.10.280.10">
    <property type="entry name" value="Helix-loop-helix DNA-binding domain"/>
    <property type="match status" value="1"/>
</dbReference>
<reference evidence="8" key="2">
    <citation type="submission" date="2025-09" db="UniProtKB">
        <authorList>
            <consortium name="Ensembl"/>
        </authorList>
    </citation>
    <scope>IDENTIFICATION</scope>
</reference>
<dbReference type="PROSITE" id="PS50888">
    <property type="entry name" value="BHLH"/>
    <property type="match status" value="1"/>
</dbReference>
<evidence type="ECO:0000259" key="6">
    <source>
        <dbReference type="PROSITE" id="PS50112"/>
    </source>
</evidence>